<proteinExistence type="inferred from homology"/>
<dbReference type="Proteomes" id="UP001156627">
    <property type="component" value="Unassembled WGS sequence"/>
</dbReference>
<evidence type="ECO:0000256" key="5">
    <source>
        <dbReference type="SAM" id="SignalP"/>
    </source>
</evidence>
<keyword evidence="4" id="KW-0281">Fimbrium</keyword>
<dbReference type="PANTHER" id="PTHR33420:SF3">
    <property type="entry name" value="FIMBRIAL SUBUNIT ELFA"/>
    <property type="match status" value="1"/>
</dbReference>
<feature type="chain" id="PRO_5045709939" description="Major type 1 subunit fimbrin (Pilin)" evidence="5">
    <location>
        <begin position="30"/>
        <end position="191"/>
    </location>
</feature>
<dbReference type="Gene3D" id="2.60.40.1090">
    <property type="entry name" value="Fimbrial-type adhesion domain"/>
    <property type="match status" value="1"/>
</dbReference>
<dbReference type="EMBL" id="BSOA01000007">
    <property type="protein sequence ID" value="GLQ87547.1"/>
    <property type="molecule type" value="Genomic_DNA"/>
</dbReference>
<feature type="signal peptide" evidence="5">
    <location>
        <begin position="1"/>
        <end position="29"/>
    </location>
</feature>
<sequence>MTAQFHLEAIPLAGCLALAALAMPGTTIAADQTINFEGSVITATCTFTAPNTVPLPKAMKSDLTGAVGKRGAGTSFTINVTNCNDGATPTPAVVDGKMKALFKIDDKVDLNTGMLKNVATGGKVADGVQLRLRNADNDSPIMVGDANTVHAFTLDTAGAANLIYKVEYESSEATVTDGAVRGTVALDIAYE</sequence>
<dbReference type="InterPro" id="IPR039458">
    <property type="entry name" value="FimA-like"/>
</dbReference>
<protein>
    <recommendedName>
        <fullName evidence="8">Major type 1 subunit fimbrin (Pilin)</fullName>
    </recommendedName>
</protein>
<keyword evidence="7" id="KW-1185">Reference proteome</keyword>
<comment type="similarity">
    <text evidence="2">Belongs to the fimbrial protein family.</text>
</comment>
<evidence type="ECO:0000256" key="2">
    <source>
        <dbReference type="ARBA" id="ARBA00006671"/>
    </source>
</evidence>
<evidence type="ECO:0000256" key="3">
    <source>
        <dbReference type="ARBA" id="ARBA00022729"/>
    </source>
</evidence>
<accession>A0ABQ5X7E6</accession>
<keyword evidence="3 5" id="KW-0732">Signal</keyword>
<evidence type="ECO:0000256" key="4">
    <source>
        <dbReference type="ARBA" id="ARBA00023263"/>
    </source>
</evidence>
<name>A0ABQ5X7E6_9GAMM</name>
<comment type="subcellular location">
    <subcellularLocation>
        <location evidence="1">Fimbrium</location>
    </subcellularLocation>
</comment>
<reference evidence="7" key="1">
    <citation type="journal article" date="2019" name="Int. J. Syst. Evol. Microbiol.">
        <title>The Global Catalogue of Microorganisms (GCM) 10K type strain sequencing project: providing services to taxonomists for standard genome sequencing and annotation.</title>
        <authorList>
            <consortium name="The Broad Institute Genomics Platform"/>
            <consortium name="The Broad Institute Genome Sequencing Center for Infectious Disease"/>
            <person name="Wu L."/>
            <person name="Ma J."/>
        </authorList>
    </citation>
    <scope>NUCLEOTIDE SEQUENCE [LARGE SCALE GENOMIC DNA]</scope>
    <source>
        <strain evidence="7">NBRC 111981</strain>
    </source>
</reference>
<dbReference type="InterPro" id="IPR008966">
    <property type="entry name" value="Adhesion_dom_sf"/>
</dbReference>
<dbReference type="InterPro" id="IPR050263">
    <property type="entry name" value="Bact_Fimbrial_Adh_Pro"/>
</dbReference>
<organism evidence="6 7">
    <name type="scientific">Dyella flagellata</name>
    <dbReference type="NCBI Taxonomy" id="1867833"/>
    <lineage>
        <taxon>Bacteria</taxon>
        <taxon>Pseudomonadati</taxon>
        <taxon>Pseudomonadota</taxon>
        <taxon>Gammaproteobacteria</taxon>
        <taxon>Lysobacterales</taxon>
        <taxon>Rhodanobacteraceae</taxon>
        <taxon>Dyella</taxon>
    </lineage>
</organism>
<evidence type="ECO:0000313" key="7">
    <source>
        <dbReference type="Proteomes" id="UP001156627"/>
    </source>
</evidence>
<comment type="caution">
    <text evidence="6">The sequence shown here is derived from an EMBL/GenBank/DDBJ whole genome shotgun (WGS) entry which is preliminary data.</text>
</comment>
<evidence type="ECO:0008006" key="8">
    <source>
        <dbReference type="Google" id="ProtNLM"/>
    </source>
</evidence>
<evidence type="ECO:0000256" key="1">
    <source>
        <dbReference type="ARBA" id="ARBA00004561"/>
    </source>
</evidence>
<dbReference type="PANTHER" id="PTHR33420">
    <property type="entry name" value="FIMBRIAL SUBUNIT ELFA-RELATED"/>
    <property type="match status" value="1"/>
</dbReference>
<evidence type="ECO:0000313" key="6">
    <source>
        <dbReference type="EMBL" id="GLQ87547.1"/>
    </source>
</evidence>
<dbReference type="Pfam" id="PF16970">
    <property type="entry name" value="FimA"/>
    <property type="match status" value="1"/>
</dbReference>
<dbReference type="InterPro" id="IPR036937">
    <property type="entry name" value="Adhesion_dom_fimbrial_sf"/>
</dbReference>
<dbReference type="SUPFAM" id="SSF49401">
    <property type="entry name" value="Bacterial adhesins"/>
    <property type="match status" value="1"/>
</dbReference>
<dbReference type="RefSeq" id="WP_284330992.1">
    <property type="nucleotide sequence ID" value="NZ_BSOA01000007.1"/>
</dbReference>
<gene>
    <name evidence="6" type="ORF">GCM10007898_11130</name>
</gene>